<keyword evidence="2" id="KW-1185">Reference proteome</keyword>
<dbReference type="EMBL" id="KB822714">
    <property type="protein sequence ID" value="ETN44607.1"/>
    <property type="molecule type" value="Genomic_DNA"/>
</dbReference>
<reference evidence="1 2" key="1">
    <citation type="submission" date="2013-03" db="EMBL/GenBank/DDBJ databases">
        <title>The Genome Sequence of Phialophora europaea CBS 101466.</title>
        <authorList>
            <consortium name="The Broad Institute Genomics Platform"/>
            <person name="Cuomo C."/>
            <person name="de Hoog S."/>
            <person name="Gorbushina A."/>
            <person name="Walker B."/>
            <person name="Young S.K."/>
            <person name="Zeng Q."/>
            <person name="Gargeya S."/>
            <person name="Fitzgerald M."/>
            <person name="Haas B."/>
            <person name="Abouelleil A."/>
            <person name="Allen A.W."/>
            <person name="Alvarado L."/>
            <person name="Arachchi H.M."/>
            <person name="Berlin A.M."/>
            <person name="Chapman S.B."/>
            <person name="Gainer-Dewar J."/>
            <person name="Goldberg J."/>
            <person name="Griggs A."/>
            <person name="Gujja S."/>
            <person name="Hansen M."/>
            <person name="Howarth C."/>
            <person name="Imamovic A."/>
            <person name="Ireland A."/>
            <person name="Larimer J."/>
            <person name="McCowan C."/>
            <person name="Murphy C."/>
            <person name="Pearson M."/>
            <person name="Poon T.W."/>
            <person name="Priest M."/>
            <person name="Roberts A."/>
            <person name="Saif S."/>
            <person name="Shea T."/>
            <person name="Sisk P."/>
            <person name="Sykes S."/>
            <person name="Wortman J."/>
            <person name="Nusbaum C."/>
            <person name="Birren B."/>
        </authorList>
    </citation>
    <scope>NUCLEOTIDE SEQUENCE [LARGE SCALE GENOMIC DNA]</scope>
    <source>
        <strain evidence="1 2">CBS 101466</strain>
    </source>
</reference>
<dbReference type="VEuPathDB" id="FungiDB:HMPREF1541_10277"/>
<dbReference type="RefSeq" id="XP_008713170.1">
    <property type="nucleotide sequence ID" value="XM_008714948.1"/>
</dbReference>
<dbReference type="AlphaFoldDB" id="W2S7E5"/>
<name>W2S7E5_CYPE1</name>
<evidence type="ECO:0000313" key="1">
    <source>
        <dbReference type="EMBL" id="ETN44607.1"/>
    </source>
</evidence>
<evidence type="ECO:0000313" key="2">
    <source>
        <dbReference type="Proteomes" id="UP000030752"/>
    </source>
</evidence>
<gene>
    <name evidence="1" type="ORF">HMPREF1541_10277</name>
</gene>
<dbReference type="InParanoid" id="W2S7E5"/>
<dbReference type="Proteomes" id="UP000030752">
    <property type="component" value="Unassembled WGS sequence"/>
</dbReference>
<dbReference type="GeneID" id="19977616"/>
<proteinExistence type="predicted"/>
<protein>
    <submittedName>
        <fullName evidence="1">Uncharacterized protein</fullName>
    </submittedName>
</protein>
<dbReference type="HOGENOM" id="CLU_1570588_0_0_1"/>
<organism evidence="1 2">
    <name type="scientific">Cyphellophora europaea (strain CBS 101466)</name>
    <name type="common">Phialophora europaea</name>
    <dbReference type="NCBI Taxonomy" id="1220924"/>
    <lineage>
        <taxon>Eukaryota</taxon>
        <taxon>Fungi</taxon>
        <taxon>Dikarya</taxon>
        <taxon>Ascomycota</taxon>
        <taxon>Pezizomycotina</taxon>
        <taxon>Eurotiomycetes</taxon>
        <taxon>Chaetothyriomycetidae</taxon>
        <taxon>Chaetothyriales</taxon>
        <taxon>Cyphellophoraceae</taxon>
        <taxon>Cyphellophora</taxon>
    </lineage>
</organism>
<sequence length="170" mass="19378">MANVTPKEMAKRGIVSGTYGHRLEVLNNMLELSKKKPTFMERGQYLNIAYAYIEEILVGLIAHHELPMDANPDRESDDTHRYHEAVLKAIKNSSQTELRFLRGPVAPMLADAKRFRNEYKDYKKTNSEDGEALRPTLEAMADSFETGFPMIYKALKEAVRKSGLMGNRLN</sequence>
<accession>W2S7E5</accession>